<reference evidence="9" key="1">
    <citation type="submission" date="2023-07" db="EMBL/GenBank/DDBJ databases">
        <title>Chromosome-level genome assembly of Artemia franciscana.</title>
        <authorList>
            <person name="Jo E."/>
        </authorList>
    </citation>
    <scope>NUCLEOTIDE SEQUENCE</scope>
    <source>
        <tissue evidence="9">Whole body</tissue>
    </source>
</reference>
<evidence type="ECO:0000256" key="6">
    <source>
        <dbReference type="ARBA" id="ARBA00023212"/>
    </source>
</evidence>
<proteinExistence type="inferred from homology"/>
<evidence type="ECO:0000256" key="3">
    <source>
        <dbReference type="ARBA" id="ARBA00005822"/>
    </source>
</evidence>
<dbReference type="GO" id="GO:0060271">
    <property type="term" value="P:cilium assembly"/>
    <property type="evidence" value="ECO:0007669"/>
    <property type="project" value="TreeGrafter"/>
</dbReference>
<comment type="subcellular location">
    <subcellularLocation>
        <location evidence="1">Cell projection</location>
        <location evidence="1">Cilium</location>
    </subcellularLocation>
    <subcellularLocation>
        <location evidence="2">Cytoplasm</location>
        <location evidence="2">Cytoskeleton</location>
    </subcellularLocation>
</comment>
<evidence type="ECO:0000256" key="5">
    <source>
        <dbReference type="ARBA" id="ARBA00023069"/>
    </source>
</evidence>
<dbReference type="InterPro" id="IPR014003">
    <property type="entry name" value="BBS5_PH"/>
</dbReference>
<evidence type="ECO:0000256" key="1">
    <source>
        <dbReference type="ARBA" id="ARBA00004138"/>
    </source>
</evidence>
<comment type="similarity">
    <text evidence="3">Belongs to the BBS5 family.</text>
</comment>
<comment type="caution">
    <text evidence="9">The sequence shown here is derived from an EMBL/GenBank/DDBJ whole genome shotgun (WGS) entry which is preliminary data.</text>
</comment>
<protein>
    <recommendedName>
        <fullName evidence="8">BBSome complex member BBS5 PH domain-containing protein</fullName>
    </recommendedName>
</protein>
<dbReference type="SMART" id="SM00683">
    <property type="entry name" value="DM16"/>
    <property type="match status" value="2"/>
</dbReference>
<evidence type="ECO:0000259" key="8">
    <source>
        <dbReference type="SMART" id="SM00683"/>
    </source>
</evidence>
<dbReference type="GO" id="GO:0032266">
    <property type="term" value="F:phosphatidylinositol-3-phosphate binding"/>
    <property type="evidence" value="ECO:0007669"/>
    <property type="project" value="TreeGrafter"/>
</dbReference>
<dbReference type="PANTHER" id="PTHR21351:SF0">
    <property type="entry name" value="BARDET-BIEDL SYNDROME 5 PROTEIN"/>
    <property type="match status" value="1"/>
</dbReference>
<evidence type="ECO:0000256" key="2">
    <source>
        <dbReference type="ARBA" id="ARBA00004245"/>
    </source>
</evidence>
<sequence length="347" mass="39340">MTLADRTWQDREIRFDISVLSLKPIDGETIICRRSRVEDSKGNTSISGVLMVTNLRIIWHSEKNTRSNISIGNGCVKVITSSMAERKNRETALGMNEVLYIVCRYGEAKFEFIFSSQYQTAIEIYQIAQETMSMYSRTSILRQVRLRSSSIFTDSLVLAPNEEIICFVEGTWNVTAEQGTLGTFYLTRRRAVWIALCNSVYNASIPYMHVQRAELRVSKVHGTMIVLETSEISGSLILGFKVDSEKKLGEISKEINFQISELERKPFFGFEGKNDNSSLNNEAQINASNEEDEISTRNAQGTDINTIQIDKLVFHEPLGLCFELADNTSIEKAWDEAVKHNLRSNNS</sequence>
<keyword evidence="4" id="KW-0963">Cytoplasm</keyword>
<evidence type="ECO:0000256" key="7">
    <source>
        <dbReference type="ARBA" id="ARBA00023273"/>
    </source>
</evidence>
<keyword evidence="10" id="KW-1185">Reference proteome</keyword>
<dbReference type="InterPro" id="IPR006606">
    <property type="entry name" value="BBL5"/>
</dbReference>
<dbReference type="PANTHER" id="PTHR21351">
    <property type="entry name" value="BARDET-BIEDL SYNDROME PROTEIN 5"/>
    <property type="match status" value="1"/>
</dbReference>
<gene>
    <name evidence="9" type="ORF">QYM36_017445</name>
</gene>
<dbReference type="EMBL" id="JAVRJZ010000021">
    <property type="protein sequence ID" value="KAK2705401.1"/>
    <property type="molecule type" value="Genomic_DNA"/>
</dbReference>
<dbReference type="AlphaFoldDB" id="A0AA88KX51"/>
<evidence type="ECO:0000313" key="10">
    <source>
        <dbReference type="Proteomes" id="UP001187531"/>
    </source>
</evidence>
<evidence type="ECO:0000313" key="9">
    <source>
        <dbReference type="EMBL" id="KAK2705401.1"/>
    </source>
</evidence>
<dbReference type="GO" id="GO:0036064">
    <property type="term" value="C:ciliary basal body"/>
    <property type="evidence" value="ECO:0007669"/>
    <property type="project" value="TreeGrafter"/>
</dbReference>
<keyword evidence="7" id="KW-0966">Cell projection</keyword>
<feature type="domain" description="BBSome complex member BBS5 PH" evidence="8">
    <location>
        <begin position="28"/>
        <end position="82"/>
    </location>
</feature>
<accession>A0AA88KX51</accession>
<name>A0AA88KX51_ARTSF</name>
<dbReference type="GO" id="GO:0034464">
    <property type="term" value="C:BBSome"/>
    <property type="evidence" value="ECO:0007669"/>
    <property type="project" value="InterPro"/>
</dbReference>
<organism evidence="9 10">
    <name type="scientific">Artemia franciscana</name>
    <name type="common">Brine shrimp</name>
    <name type="synonym">Artemia sanfranciscana</name>
    <dbReference type="NCBI Taxonomy" id="6661"/>
    <lineage>
        <taxon>Eukaryota</taxon>
        <taxon>Metazoa</taxon>
        <taxon>Ecdysozoa</taxon>
        <taxon>Arthropoda</taxon>
        <taxon>Crustacea</taxon>
        <taxon>Branchiopoda</taxon>
        <taxon>Anostraca</taxon>
        <taxon>Artemiidae</taxon>
        <taxon>Artemia</taxon>
    </lineage>
</organism>
<dbReference type="Pfam" id="PF07289">
    <property type="entry name" value="BBL5"/>
    <property type="match status" value="1"/>
</dbReference>
<keyword evidence="6" id="KW-0206">Cytoskeleton</keyword>
<evidence type="ECO:0000256" key="4">
    <source>
        <dbReference type="ARBA" id="ARBA00022490"/>
    </source>
</evidence>
<feature type="domain" description="BBSome complex member BBS5 PH" evidence="8">
    <location>
        <begin position="162"/>
        <end position="216"/>
    </location>
</feature>
<dbReference type="Proteomes" id="UP001187531">
    <property type="component" value="Unassembled WGS sequence"/>
</dbReference>
<keyword evidence="5" id="KW-0969">Cilium</keyword>